<evidence type="ECO:0000313" key="1">
    <source>
        <dbReference type="EMBL" id="GAA0897725.1"/>
    </source>
</evidence>
<gene>
    <name evidence="1" type="ORF">GCM10009559_58830</name>
</gene>
<name>A0ABN1N8P4_9PSEU</name>
<sequence>MFTPVAGVPAAPPASGLVASAVRPNLDRWETGLAWIPERCGTEYRLVPVCDEPEVGYSGPRPGAAYYQPVGAQFADECSTLNGPVDLDRVRRVAEAQTPYVIARELWDGELTQTDQYTPPGGTPQSNAYLASPDAEVVDTGAAAALVALGQLEQAALEASHGQPVMLHVPVAVSWQLAPSLFRVGQQLLTAAGNVVVADAGYPGSGPAGQPAGATVWAYATAPVAVLTSPLTFIDGAAAVDHATNTRTVWASRLFAATFDPCVHLATEITL</sequence>
<keyword evidence="2" id="KW-1185">Reference proteome</keyword>
<reference evidence="1 2" key="1">
    <citation type="journal article" date="2019" name="Int. J. Syst. Evol. Microbiol.">
        <title>The Global Catalogue of Microorganisms (GCM) 10K type strain sequencing project: providing services to taxonomists for standard genome sequencing and annotation.</title>
        <authorList>
            <consortium name="The Broad Institute Genomics Platform"/>
            <consortium name="The Broad Institute Genome Sequencing Center for Infectious Disease"/>
            <person name="Wu L."/>
            <person name="Ma J."/>
        </authorList>
    </citation>
    <scope>NUCLEOTIDE SEQUENCE [LARGE SCALE GENOMIC DNA]</scope>
    <source>
        <strain evidence="1 2">JCM 11117</strain>
    </source>
</reference>
<dbReference type="Proteomes" id="UP001499967">
    <property type="component" value="Unassembled WGS sequence"/>
</dbReference>
<comment type="caution">
    <text evidence="1">The sequence shown here is derived from an EMBL/GenBank/DDBJ whole genome shotgun (WGS) entry which is preliminary data.</text>
</comment>
<organism evidence="1 2">
    <name type="scientific">Pseudonocardia zijingensis</name>
    <dbReference type="NCBI Taxonomy" id="153376"/>
    <lineage>
        <taxon>Bacteria</taxon>
        <taxon>Bacillati</taxon>
        <taxon>Actinomycetota</taxon>
        <taxon>Actinomycetes</taxon>
        <taxon>Pseudonocardiales</taxon>
        <taxon>Pseudonocardiaceae</taxon>
        <taxon>Pseudonocardia</taxon>
    </lineage>
</organism>
<accession>A0ABN1N8P4</accession>
<proteinExistence type="predicted"/>
<evidence type="ECO:0000313" key="2">
    <source>
        <dbReference type="Proteomes" id="UP001499967"/>
    </source>
</evidence>
<protein>
    <submittedName>
        <fullName evidence="1">Uncharacterized protein</fullName>
    </submittedName>
</protein>
<dbReference type="RefSeq" id="WP_343944914.1">
    <property type="nucleotide sequence ID" value="NZ_BAAAHP010000187.1"/>
</dbReference>
<dbReference type="EMBL" id="BAAAHP010000187">
    <property type="protein sequence ID" value="GAA0897725.1"/>
    <property type="molecule type" value="Genomic_DNA"/>
</dbReference>